<comment type="caution">
    <text evidence="2">The sequence shown here is derived from an EMBL/GenBank/DDBJ whole genome shotgun (WGS) entry which is preliminary data.</text>
</comment>
<dbReference type="Gene3D" id="1.20.1280.50">
    <property type="match status" value="1"/>
</dbReference>
<dbReference type="SUPFAM" id="SSF81383">
    <property type="entry name" value="F-box domain"/>
    <property type="match status" value="1"/>
</dbReference>
<proteinExistence type="predicted"/>
<dbReference type="InterPro" id="IPR032675">
    <property type="entry name" value="LRR_dom_sf"/>
</dbReference>
<dbReference type="Proteomes" id="UP000604825">
    <property type="component" value="Unassembled WGS sequence"/>
</dbReference>
<name>A0A811MHV3_9POAL</name>
<reference evidence="2" key="1">
    <citation type="submission" date="2020-10" db="EMBL/GenBank/DDBJ databases">
        <authorList>
            <person name="Han B."/>
            <person name="Lu T."/>
            <person name="Zhao Q."/>
            <person name="Huang X."/>
            <person name="Zhao Y."/>
        </authorList>
    </citation>
    <scope>NUCLEOTIDE SEQUENCE</scope>
</reference>
<dbReference type="OrthoDB" id="582804at2759"/>
<dbReference type="EMBL" id="CAJGYO010000001">
    <property type="protein sequence ID" value="CAD6204685.1"/>
    <property type="molecule type" value="Genomic_DNA"/>
</dbReference>
<feature type="domain" description="F-box" evidence="1">
    <location>
        <begin position="11"/>
        <end position="64"/>
    </location>
</feature>
<dbReference type="CDD" id="cd22160">
    <property type="entry name" value="F-box_AtFBL13-like"/>
    <property type="match status" value="1"/>
</dbReference>
<dbReference type="PANTHER" id="PTHR34223">
    <property type="entry name" value="OS11G0201299 PROTEIN"/>
    <property type="match status" value="1"/>
</dbReference>
<gene>
    <name evidence="2" type="ORF">NCGR_LOCUS2678</name>
</gene>
<dbReference type="PROSITE" id="PS50181">
    <property type="entry name" value="FBOX"/>
    <property type="match status" value="1"/>
</dbReference>
<organism evidence="2 3">
    <name type="scientific">Miscanthus lutarioriparius</name>
    <dbReference type="NCBI Taxonomy" id="422564"/>
    <lineage>
        <taxon>Eukaryota</taxon>
        <taxon>Viridiplantae</taxon>
        <taxon>Streptophyta</taxon>
        <taxon>Embryophyta</taxon>
        <taxon>Tracheophyta</taxon>
        <taxon>Spermatophyta</taxon>
        <taxon>Magnoliopsida</taxon>
        <taxon>Liliopsida</taxon>
        <taxon>Poales</taxon>
        <taxon>Poaceae</taxon>
        <taxon>PACMAD clade</taxon>
        <taxon>Panicoideae</taxon>
        <taxon>Andropogonodae</taxon>
        <taxon>Andropogoneae</taxon>
        <taxon>Saccharinae</taxon>
        <taxon>Miscanthus</taxon>
    </lineage>
</organism>
<dbReference type="InterPro" id="IPR053781">
    <property type="entry name" value="F-box_AtFBL13-like"/>
</dbReference>
<evidence type="ECO:0000259" key="1">
    <source>
        <dbReference type="PROSITE" id="PS50181"/>
    </source>
</evidence>
<dbReference type="Pfam" id="PF00646">
    <property type="entry name" value="F-box"/>
    <property type="match status" value="1"/>
</dbReference>
<evidence type="ECO:0000313" key="2">
    <source>
        <dbReference type="EMBL" id="CAD6204685.1"/>
    </source>
</evidence>
<accession>A0A811MHV3</accession>
<evidence type="ECO:0000313" key="3">
    <source>
        <dbReference type="Proteomes" id="UP000604825"/>
    </source>
</evidence>
<dbReference type="InterPro" id="IPR053197">
    <property type="entry name" value="F-box_SCFL_complex_component"/>
</dbReference>
<dbReference type="InterPro" id="IPR036047">
    <property type="entry name" value="F-box-like_dom_sf"/>
</dbReference>
<dbReference type="Gene3D" id="3.80.10.10">
    <property type="entry name" value="Ribonuclease Inhibitor"/>
    <property type="match status" value="1"/>
</dbReference>
<dbReference type="InterPro" id="IPR001810">
    <property type="entry name" value="F-box_dom"/>
</dbReference>
<protein>
    <recommendedName>
        <fullName evidence="1">F-box domain-containing protein</fullName>
    </recommendedName>
</protein>
<sequence>MSGDPRVPGAVCRINALPDDMLLLILSYLSARQVVQTCVLSRQWRNLWRSVPRINATSDEFEHMSDYYEEDTLLFKKFVNRFLMLRNPFALEDFRLWYDMPWESDDYSEDANLWICHALHCNARSVMVTITSKTLKVLIMDIDCSYTFEEQCSISIPSLIRLDYSTFQRIPLLKSMKSLERACAVLNTYYHTEVDDIRQFLKSLSGVTDLNFSYEGNMLNMGNIQWCPKFNNLTTLTTSQWCLHPDFYPLIVFLQNSPSLEILTLELRGVGHTHQRFIGELEERSFSCEHLDSVDIVCWGVQEHDPVLDNLVELLTENGIEPDEIHINI</sequence>
<dbReference type="PANTHER" id="PTHR34223:SF26">
    <property type="entry name" value="OS02G0188900 PROTEIN"/>
    <property type="match status" value="1"/>
</dbReference>
<dbReference type="AlphaFoldDB" id="A0A811MHV3"/>
<keyword evidence="3" id="KW-1185">Reference proteome</keyword>
<dbReference type="SMART" id="SM00256">
    <property type="entry name" value="FBOX"/>
    <property type="match status" value="1"/>
</dbReference>